<keyword evidence="1" id="KW-0812">Transmembrane</keyword>
<evidence type="ECO:0000313" key="3">
    <source>
        <dbReference type="Proteomes" id="UP001175226"/>
    </source>
</evidence>
<gene>
    <name evidence="2" type="ORF">EV421DRAFT_1901439</name>
</gene>
<dbReference type="Proteomes" id="UP001175226">
    <property type="component" value="Unassembled WGS sequence"/>
</dbReference>
<keyword evidence="1" id="KW-0472">Membrane</keyword>
<name>A0AA39JRT5_9AGAR</name>
<reference evidence="2" key="1">
    <citation type="submission" date="2023-06" db="EMBL/GenBank/DDBJ databases">
        <authorList>
            <consortium name="Lawrence Berkeley National Laboratory"/>
            <person name="Ahrendt S."/>
            <person name="Sahu N."/>
            <person name="Indic B."/>
            <person name="Wong-Bajracharya J."/>
            <person name="Merenyi Z."/>
            <person name="Ke H.-M."/>
            <person name="Monk M."/>
            <person name="Kocsube S."/>
            <person name="Drula E."/>
            <person name="Lipzen A."/>
            <person name="Balint B."/>
            <person name="Henrissat B."/>
            <person name="Andreopoulos B."/>
            <person name="Martin F.M."/>
            <person name="Harder C.B."/>
            <person name="Rigling D."/>
            <person name="Ford K.L."/>
            <person name="Foster G.D."/>
            <person name="Pangilinan J."/>
            <person name="Papanicolaou A."/>
            <person name="Barry K."/>
            <person name="LaButti K."/>
            <person name="Viragh M."/>
            <person name="Koriabine M."/>
            <person name="Yan M."/>
            <person name="Riley R."/>
            <person name="Champramary S."/>
            <person name="Plett K.L."/>
            <person name="Tsai I.J."/>
            <person name="Slot J."/>
            <person name="Sipos G."/>
            <person name="Plett J."/>
            <person name="Nagy L.G."/>
            <person name="Grigoriev I.V."/>
        </authorList>
    </citation>
    <scope>NUCLEOTIDE SEQUENCE</scope>
    <source>
        <strain evidence="2">FPL87.14</strain>
    </source>
</reference>
<dbReference type="AlphaFoldDB" id="A0AA39JRT5"/>
<feature type="transmembrane region" description="Helical" evidence="1">
    <location>
        <begin position="117"/>
        <end position="135"/>
    </location>
</feature>
<feature type="transmembrane region" description="Helical" evidence="1">
    <location>
        <begin position="53"/>
        <end position="73"/>
    </location>
</feature>
<evidence type="ECO:0000256" key="1">
    <source>
        <dbReference type="SAM" id="Phobius"/>
    </source>
</evidence>
<evidence type="ECO:0000313" key="2">
    <source>
        <dbReference type="EMBL" id="KAK0447327.1"/>
    </source>
</evidence>
<sequence>MVNWKDATIIAEQYLGVAKVTHFCAGVFLWEFLSTMDYEFTIYTRKRPFRWTLIIYLLTRYATLGAMLCYLIGFNDRIEFDCKAWLETTYAHHETAWDLASRTCIAKNTAENALNCITTFVTDFVLLLSMLSGILRTKNDQSLWRLLYRQGVVWTALATVAEVPELVRYFSSAALLVDTKLPWKIFLNLNLNDPMNLMFQPVAMTILNIAATRLYRDLALSASPNSMP</sequence>
<keyword evidence="1" id="KW-1133">Transmembrane helix</keyword>
<proteinExistence type="predicted"/>
<comment type="caution">
    <text evidence="2">The sequence shown here is derived from an EMBL/GenBank/DDBJ whole genome shotgun (WGS) entry which is preliminary data.</text>
</comment>
<dbReference type="EMBL" id="JAUEPT010000012">
    <property type="protein sequence ID" value="KAK0447327.1"/>
    <property type="molecule type" value="Genomic_DNA"/>
</dbReference>
<protein>
    <submittedName>
        <fullName evidence="2">Uncharacterized protein</fullName>
    </submittedName>
</protein>
<accession>A0AA39JRT5</accession>
<keyword evidence="3" id="KW-1185">Reference proteome</keyword>
<organism evidence="2 3">
    <name type="scientific">Armillaria borealis</name>
    <dbReference type="NCBI Taxonomy" id="47425"/>
    <lineage>
        <taxon>Eukaryota</taxon>
        <taxon>Fungi</taxon>
        <taxon>Dikarya</taxon>
        <taxon>Basidiomycota</taxon>
        <taxon>Agaricomycotina</taxon>
        <taxon>Agaricomycetes</taxon>
        <taxon>Agaricomycetidae</taxon>
        <taxon>Agaricales</taxon>
        <taxon>Marasmiineae</taxon>
        <taxon>Physalacriaceae</taxon>
        <taxon>Armillaria</taxon>
    </lineage>
</organism>
<feature type="transmembrane region" description="Helical" evidence="1">
    <location>
        <begin position="14"/>
        <end position="33"/>
    </location>
</feature>